<proteinExistence type="predicted"/>
<geneLocation type="plasmid" evidence="1 2">
    <name>AZOBR_p4</name>
</geneLocation>
<reference evidence="1 2" key="1">
    <citation type="journal article" date="2011" name="PLoS Genet.">
        <title>Azospirillum genomes reveal transition of bacteria from aquatic to terrestrial environments.</title>
        <authorList>
            <person name="Wisniewski-Dye F."/>
            <person name="Borziak K."/>
            <person name="Khalsa-Moyers G."/>
            <person name="Alexandre G."/>
            <person name="Sukharnikov L.O."/>
            <person name="Wuichet K."/>
            <person name="Hurst G.B."/>
            <person name="McDonald W.H."/>
            <person name="Robertson J.S."/>
            <person name="Barbe V."/>
            <person name="Calteau A."/>
            <person name="Rouy Z."/>
            <person name="Mangenot S."/>
            <person name="Prigent-Combaret C."/>
            <person name="Normand P."/>
            <person name="Boyer M."/>
            <person name="Siguier P."/>
            <person name="Dessaux Y."/>
            <person name="Elmerich C."/>
            <person name="Condemine G."/>
            <person name="Krishnen G."/>
            <person name="Kennedy I."/>
            <person name="Paterson A.H."/>
            <person name="Gonzalez V."/>
            <person name="Mavingui P."/>
            <person name="Zhulin I.B."/>
        </authorList>
    </citation>
    <scope>NUCLEOTIDE SEQUENCE [LARGE SCALE GENOMIC DNA]</scope>
    <source>
        <strain evidence="1 2">Sp245</strain>
    </source>
</reference>
<dbReference type="EMBL" id="HE577331">
    <property type="protein sequence ID" value="CCD03290.1"/>
    <property type="molecule type" value="Genomic_DNA"/>
</dbReference>
<evidence type="ECO:0008006" key="3">
    <source>
        <dbReference type="Google" id="ProtNLM"/>
    </source>
</evidence>
<dbReference type="SUPFAM" id="SSF48452">
    <property type="entry name" value="TPR-like"/>
    <property type="match status" value="1"/>
</dbReference>
<accession>A0A9P1K0M5</accession>
<gene>
    <name evidence="1" type="ORF">AZOBR_p440003</name>
</gene>
<dbReference type="Proteomes" id="UP000007319">
    <property type="component" value="Plasmid AZOBR_p4"/>
</dbReference>
<keyword evidence="2" id="KW-1185">Reference proteome</keyword>
<dbReference type="RefSeq" id="WP_014199792.1">
    <property type="nucleotide sequence ID" value="NC_016596.1"/>
</dbReference>
<sequence>MPANHTADSKTGIPVPSTDKRWAEKRWEDDRWALSLVRRHRRAVVQAPDHAAGYMNLGEGLRTLGQDDAAAVINARALTLRPDYPQALCARSVLFSGQRRPRAALRLALRGAGGGPGLSRRLGLARPAGRRRIA</sequence>
<organism evidence="1 2">
    <name type="scientific">Azospirillum baldaniorum</name>
    <dbReference type="NCBI Taxonomy" id="1064539"/>
    <lineage>
        <taxon>Bacteria</taxon>
        <taxon>Pseudomonadati</taxon>
        <taxon>Pseudomonadota</taxon>
        <taxon>Alphaproteobacteria</taxon>
        <taxon>Rhodospirillales</taxon>
        <taxon>Azospirillaceae</taxon>
        <taxon>Azospirillum</taxon>
    </lineage>
</organism>
<keyword evidence="1" id="KW-0614">Plasmid</keyword>
<evidence type="ECO:0000313" key="2">
    <source>
        <dbReference type="Proteomes" id="UP000007319"/>
    </source>
</evidence>
<evidence type="ECO:0000313" key="1">
    <source>
        <dbReference type="EMBL" id="CCD03290.1"/>
    </source>
</evidence>
<protein>
    <recommendedName>
        <fullName evidence="3">Tetratricopeptide repeat protein</fullName>
    </recommendedName>
</protein>
<name>A0A9P1K0M5_9PROT</name>
<dbReference type="KEGG" id="abs:AZOBR_p440003"/>
<dbReference type="AlphaFoldDB" id="A0A9P1K0M5"/>
<dbReference type="Gene3D" id="1.25.40.10">
    <property type="entry name" value="Tetratricopeptide repeat domain"/>
    <property type="match status" value="1"/>
</dbReference>
<dbReference type="InterPro" id="IPR011990">
    <property type="entry name" value="TPR-like_helical_dom_sf"/>
</dbReference>